<keyword evidence="5" id="KW-0294">Fucose metabolism</keyword>
<evidence type="ECO:0000256" key="2">
    <source>
        <dbReference type="ARBA" id="ARBA00004922"/>
    </source>
</evidence>
<dbReference type="OrthoDB" id="2020419at2759"/>
<evidence type="ECO:0000256" key="4">
    <source>
        <dbReference type="ARBA" id="ARBA00022824"/>
    </source>
</evidence>
<keyword evidence="11" id="KW-1185">Reference proteome</keyword>
<comment type="pathway">
    <text evidence="2">Protein modification; protein glycosylation.</text>
</comment>
<sequence>KEDTAKEDTAKEDTAKEDTAKEDTAKEVTAKEDTAKEDTPKEDTAKEDTAKEDTATEDTAKENTVNSSIETPLTEDEKINIKYCQEKTCKFLFPYYLREQETRANIHARLYTQLARSLNRTLVLSNVGKSKILACALHPFDFYYDLKAFQKHYPDIRFITQNEFFKWSKERKIRPIAQHSRMIQDNKINDILTVHKQKTMRVIEGGKLGRKQAKSFCLDRFNLNITNYKEFHTGLRKLNREAMLKLVTNTLNSLEHEAIMILDTSPQEFFPRITETIPYSPSIIKESKKILKKLKPYIAVHWRMEHAVPELMPKCANKLVKTLKKVQKKYGITNVYLATDYPLDGKPQSQTFHHISYFHKEAIEILGLNVNNSKHIKFDTWISMDAFSQIRDDPKYKSEFKSAGIQGILDKLVCMQAKYFLKGPEGCARTSSTFTSAIVEERNKFKNKYNLINIVSYW</sequence>
<evidence type="ECO:0000256" key="8">
    <source>
        <dbReference type="ARBA" id="ARBA00026232"/>
    </source>
</evidence>
<dbReference type="PANTHER" id="PTHR13398">
    <property type="entry name" value="GDP-FUCOSE PROTEIN O-FUCOSYLTRANSFERASE 2"/>
    <property type="match status" value="1"/>
</dbReference>
<dbReference type="EMBL" id="CAJVPZ010020223">
    <property type="protein sequence ID" value="CAG8699160.1"/>
    <property type="molecule type" value="Genomic_DNA"/>
</dbReference>
<dbReference type="AlphaFoldDB" id="A0A9N9N3S6"/>
<evidence type="ECO:0000256" key="3">
    <source>
        <dbReference type="ARBA" id="ARBA00022679"/>
    </source>
</evidence>
<gene>
    <name evidence="10" type="ORF">RFULGI_LOCUS10333</name>
</gene>
<evidence type="ECO:0000256" key="1">
    <source>
        <dbReference type="ARBA" id="ARBA00004240"/>
    </source>
</evidence>
<keyword evidence="6" id="KW-0119">Carbohydrate metabolism</keyword>
<evidence type="ECO:0000256" key="9">
    <source>
        <dbReference type="SAM" id="MobiDB-lite"/>
    </source>
</evidence>
<evidence type="ECO:0000256" key="6">
    <source>
        <dbReference type="ARBA" id="ARBA00023277"/>
    </source>
</evidence>
<dbReference type="InterPro" id="IPR019378">
    <property type="entry name" value="GDP-Fuc_O-FucTrfase"/>
</dbReference>
<evidence type="ECO:0000256" key="5">
    <source>
        <dbReference type="ARBA" id="ARBA00023253"/>
    </source>
</evidence>
<dbReference type="CDD" id="cd11296">
    <property type="entry name" value="O-FucT_like"/>
    <property type="match status" value="1"/>
</dbReference>
<feature type="region of interest" description="Disordered" evidence="9">
    <location>
        <begin position="1"/>
        <end position="71"/>
    </location>
</feature>
<keyword evidence="4" id="KW-0256">Endoplasmic reticulum</keyword>
<dbReference type="InterPro" id="IPR045130">
    <property type="entry name" value="OFUT2-like"/>
</dbReference>
<feature type="compositionally biased region" description="Basic and acidic residues" evidence="9">
    <location>
        <begin position="1"/>
        <end position="61"/>
    </location>
</feature>
<reference evidence="10" key="1">
    <citation type="submission" date="2021-06" db="EMBL/GenBank/DDBJ databases">
        <authorList>
            <person name="Kallberg Y."/>
            <person name="Tangrot J."/>
            <person name="Rosling A."/>
        </authorList>
    </citation>
    <scope>NUCLEOTIDE SEQUENCE</scope>
    <source>
        <strain evidence="10">IN212</strain>
    </source>
</reference>
<name>A0A9N9N3S6_9GLOM</name>
<comment type="similarity">
    <text evidence="7">Belongs to the glycosyltransferase 68 family.</text>
</comment>
<evidence type="ECO:0000256" key="7">
    <source>
        <dbReference type="ARBA" id="ARBA00025803"/>
    </source>
</evidence>
<keyword evidence="3" id="KW-0808">Transferase</keyword>
<dbReference type="Proteomes" id="UP000789396">
    <property type="component" value="Unassembled WGS sequence"/>
</dbReference>
<dbReference type="GO" id="GO:0046922">
    <property type="term" value="F:peptide-O-fucosyltransferase activity"/>
    <property type="evidence" value="ECO:0007669"/>
    <property type="project" value="InterPro"/>
</dbReference>
<evidence type="ECO:0000313" key="11">
    <source>
        <dbReference type="Proteomes" id="UP000789396"/>
    </source>
</evidence>
<comment type="caution">
    <text evidence="10">The sequence shown here is derived from an EMBL/GenBank/DDBJ whole genome shotgun (WGS) entry which is preliminary data.</text>
</comment>
<dbReference type="Pfam" id="PF10250">
    <property type="entry name" value="O-FucT"/>
    <property type="match status" value="1"/>
</dbReference>
<comment type="subcellular location">
    <subcellularLocation>
        <location evidence="1">Endoplasmic reticulum</location>
    </subcellularLocation>
</comment>
<dbReference type="PANTHER" id="PTHR13398:SF0">
    <property type="entry name" value="GDP-FUCOSE PROTEIN O-FUCOSYLTRANSFERASE 2"/>
    <property type="match status" value="1"/>
</dbReference>
<proteinExistence type="inferred from homology"/>
<protein>
    <recommendedName>
        <fullName evidence="8">GDP-fucose protein O-fucosyltransferase 2</fullName>
    </recommendedName>
</protein>
<feature type="non-terminal residue" evidence="10">
    <location>
        <position position="1"/>
    </location>
</feature>
<evidence type="ECO:0000313" key="10">
    <source>
        <dbReference type="EMBL" id="CAG8699160.1"/>
    </source>
</evidence>
<dbReference type="Gene3D" id="3.40.50.11350">
    <property type="match status" value="1"/>
</dbReference>
<accession>A0A9N9N3S6</accession>
<organism evidence="10 11">
    <name type="scientific">Racocetra fulgida</name>
    <dbReference type="NCBI Taxonomy" id="60492"/>
    <lineage>
        <taxon>Eukaryota</taxon>
        <taxon>Fungi</taxon>
        <taxon>Fungi incertae sedis</taxon>
        <taxon>Mucoromycota</taxon>
        <taxon>Glomeromycotina</taxon>
        <taxon>Glomeromycetes</taxon>
        <taxon>Diversisporales</taxon>
        <taxon>Gigasporaceae</taxon>
        <taxon>Racocetra</taxon>
    </lineage>
</organism>
<dbReference type="GO" id="GO:0006004">
    <property type="term" value="P:fucose metabolic process"/>
    <property type="evidence" value="ECO:0007669"/>
    <property type="project" value="UniProtKB-KW"/>
</dbReference>
<dbReference type="GO" id="GO:0005783">
    <property type="term" value="C:endoplasmic reticulum"/>
    <property type="evidence" value="ECO:0007669"/>
    <property type="project" value="UniProtKB-SubCell"/>
</dbReference>